<dbReference type="AlphaFoldDB" id="A0A1Y3LC95"/>
<dbReference type="GO" id="GO:0022857">
    <property type="term" value="F:transmembrane transporter activity"/>
    <property type="evidence" value="ECO:0007669"/>
    <property type="project" value="InterPro"/>
</dbReference>
<dbReference type="Proteomes" id="UP000196082">
    <property type="component" value="Unassembled WGS sequence"/>
</dbReference>
<keyword evidence="2" id="KW-1003">Cell membrane</keyword>
<dbReference type="Pfam" id="PF13520">
    <property type="entry name" value="AA_permease_2"/>
    <property type="match status" value="1"/>
</dbReference>
<dbReference type="PANTHER" id="PTHR42770:SF7">
    <property type="entry name" value="MEMBRANE PROTEIN"/>
    <property type="match status" value="1"/>
</dbReference>
<evidence type="ECO:0000313" key="8">
    <source>
        <dbReference type="Proteomes" id="UP000196082"/>
    </source>
</evidence>
<gene>
    <name evidence="7" type="ORF">B8W72_12080</name>
</gene>
<dbReference type="InterPro" id="IPR002293">
    <property type="entry name" value="AA/rel_permease1"/>
</dbReference>
<keyword evidence="5 6" id="KW-0472">Membrane</keyword>
<evidence type="ECO:0008006" key="9">
    <source>
        <dbReference type="Google" id="ProtNLM"/>
    </source>
</evidence>
<feature type="transmembrane region" description="Helical" evidence="6">
    <location>
        <begin position="441"/>
        <end position="460"/>
    </location>
</feature>
<dbReference type="PANTHER" id="PTHR42770">
    <property type="entry name" value="AMINO ACID TRANSPORTER-RELATED"/>
    <property type="match status" value="1"/>
</dbReference>
<evidence type="ECO:0000256" key="1">
    <source>
        <dbReference type="ARBA" id="ARBA00004651"/>
    </source>
</evidence>
<reference evidence="7 8" key="1">
    <citation type="submission" date="2017-05" db="EMBL/GenBank/DDBJ databases">
        <title>Whole genome sequence of Pseudomonas putida isolate 1312 commercialized as a biostimulant.</title>
        <authorList>
            <person name="Crovadore J."/>
            <person name="Blanc P."/>
            <person name="Chablais R."/>
            <person name="Cochard B."/>
            <person name="Grizard D."/>
            <person name="Lefort F."/>
        </authorList>
    </citation>
    <scope>NUCLEOTIDE SEQUENCE [LARGE SCALE GENOMIC DNA]</scope>
    <source>
        <strain evidence="7 8">1312</strain>
    </source>
</reference>
<feature type="transmembrane region" description="Helical" evidence="6">
    <location>
        <begin position="141"/>
        <end position="159"/>
    </location>
</feature>
<dbReference type="RefSeq" id="WP_086976115.1">
    <property type="nucleotide sequence ID" value="NZ_NFSB01000072.1"/>
</dbReference>
<comment type="subcellular location">
    <subcellularLocation>
        <location evidence="1">Cell membrane</location>
        <topology evidence="1">Multi-pass membrane protein</topology>
    </subcellularLocation>
</comment>
<dbReference type="EMBL" id="NFSB01000072">
    <property type="protein sequence ID" value="OUM33790.1"/>
    <property type="molecule type" value="Genomic_DNA"/>
</dbReference>
<feature type="transmembrane region" description="Helical" evidence="6">
    <location>
        <begin position="349"/>
        <end position="367"/>
    </location>
</feature>
<proteinExistence type="predicted"/>
<evidence type="ECO:0000256" key="6">
    <source>
        <dbReference type="SAM" id="Phobius"/>
    </source>
</evidence>
<evidence type="ECO:0000256" key="2">
    <source>
        <dbReference type="ARBA" id="ARBA00022475"/>
    </source>
</evidence>
<organism evidence="7 8">
    <name type="scientific">Pseudomonas putida</name>
    <name type="common">Arthrobacter siderocapsulatus</name>
    <dbReference type="NCBI Taxonomy" id="303"/>
    <lineage>
        <taxon>Bacteria</taxon>
        <taxon>Pseudomonadati</taxon>
        <taxon>Pseudomonadota</taxon>
        <taxon>Gammaproteobacteria</taxon>
        <taxon>Pseudomonadales</taxon>
        <taxon>Pseudomonadaceae</taxon>
        <taxon>Pseudomonas</taxon>
    </lineage>
</organism>
<sequence>MSFSDFIGYDRQGEVREIDTTLSKGRLSTLNVCANTLAFNGPAWVGVSSMPLLYTLSGELAPLSILAAYFFPMMVIAFSLVYLVRRAPAAGGVFVFSKRYLTPGAATILGWTYVIMCFSVTAMCALVGAQYAQSLLGLDGSAHTGQVVASTMLLVFMVLNLRGVEATAKVAICLLALELAVLLGLGLAGIIHPQVHSAGVLSSYLPSSLDSFWTAIGPGMLFGMWMLAQFDSSINFIEEAKTPVRTIQRSFLLTLTAMLVIYSIAAIGWKMAVPASTLAGMFADSAQAIGSIAQLYLPSWLLWLPTLVIITSACNCLNISLNAGVRAGYRMSRDGELPAALEKLNPRRVPARLTVIGTVCGLAMIWAKPVSDLQWYYDVVSITMMISYGTMILCFIFAVFREQPLGKAFAMSGLPALALLTLAYIAYTAGAQPADPAYLYHAWYCGIVIIASGAVVLTYNRLRRKAPSQRIVSP</sequence>
<feature type="transmembrane region" description="Helical" evidence="6">
    <location>
        <begin position="409"/>
        <end position="429"/>
    </location>
</feature>
<dbReference type="Gene3D" id="1.20.1740.10">
    <property type="entry name" value="Amino acid/polyamine transporter I"/>
    <property type="match status" value="1"/>
</dbReference>
<evidence type="ECO:0000256" key="4">
    <source>
        <dbReference type="ARBA" id="ARBA00022989"/>
    </source>
</evidence>
<dbReference type="GO" id="GO:0005886">
    <property type="term" value="C:plasma membrane"/>
    <property type="evidence" value="ECO:0007669"/>
    <property type="project" value="UniProtKB-SubCell"/>
</dbReference>
<dbReference type="InterPro" id="IPR050367">
    <property type="entry name" value="APC_superfamily"/>
</dbReference>
<keyword evidence="3 6" id="KW-0812">Transmembrane</keyword>
<name>A0A1Y3LC95_PSEPU</name>
<comment type="caution">
    <text evidence="7">The sequence shown here is derived from an EMBL/GenBank/DDBJ whole genome shotgun (WGS) entry which is preliminary data.</text>
</comment>
<feature type="transmembrane region" description="Helical" evidence="6">
    <location>
        <begin position="105"/>
        <end position="129"/>
    </location>
</feature>
<feature type="transmembrane region" description="Helical" evidence="6">
    <location>
        <begin position="211"/>
        <end position="230"/>
    </location>
</feature>
<dbReference type="PIRSF" id="PIRSF006060">
    <property type="entry name" value="AA_transporter"/>
    <property type="match status" value="1"/>
</dbReference>
<feature type="transmembrane region" description="Helical" evidence="6">
    <location>
        <begin position="251"/>
        <end position="272"/>
    </location>
</feature>
<keyword evidence="4 6" id="KW-1133">Transmembrane helix</keyword>
<feature type="transmembrane region" description="Helical" evidence="6">
    <location>
        <begin position="379"/>
        <end position="400"/>
    </location>
</feature>
<accession>A0A1Y3LC95</accession>
<evidence type="ECO:0000256" key="3">
    <source>
        <dbReference type="ARBA" id="ARBA00022692"/>
    </source>
</evidence>
<feature type="transmembrane region" description="Helical" evidence="6">
    <location>
        <begin position="60"/>
        <end position="84"/>
    </location>
</feature>
<feature type="transmembrane region" description="Helical" evidence="6">
    <location>
        <begin position="171"/>
        <end position="191"/>
    </location>
</feature>
<evidence type="ECO:0000256" key="5">
    <source>
        <dbReference type="ARBA" id="ARBA00023136"/>
    </source>
</evidence>
<protein>
    <recommendedName>
        <fullName evidence="9">APC family permease</fullName>
    </recommendedName>
</protein>
<evidence type="ECO:0000313" key="7">
    <source>
        <dbReference type="EMBL" id="OUM33790.1"/>
    </source>
</evidence>
<feature type="transmembrane region" description="Helical" evidence="6">
    <location>
        <begin position="300"/>
        <end position="321"/>
    </location>
</feature>